<organism evidence="2 3">
    <name type="scientific">Ambrosiozyma monospora</name>
    <name type="common">Yeast</name>
    <name type="synonym">Endomycopsis monosporus</name>
    <dbReference type="NCBI Taxonomy" id="43982"/>
    <lineage>
        <taxon>Eukaryota</taxon>
        <taxon>Fungi</taxon>
        <taxon>Dikarya</taxon>
        <taxon>Ascomycota</taxon>
        <taxon>Saccharomycotina</taxon>
        <taxon>Pichiomycetes</taxon>
        <taxon>Pichiales</taxon>
        <taxon>Pichiaceae</taxon>
        <taxon>Ambrosiozyma</taxon>
    </lineage>
</organism>
<evidence type="ECO:0000313" key="3">
    <source>
        <dbReference type="Proteomes" id="UP001165063"/>
    </source>
</evidence>
<feature type="compositionally biased region" description="Polar residues" evidence="1">
    <location>
        <begin position="266"/>
        <end position="293"/>
    </location>
</feature>
<dbReference type="EMBL" id="BSXU01010057">
    <property type="protein sequence ID" value="GME70756.1"/>
    <property type="molecule type" value="Genomic_DNA"/>
</dbReference>
<dbReference type="AlphaFoldDB" id="A0A9W6WGC0"/>
<protein>
    <submittedName>
        <fullName evidence="2">Unnamed protein product</fullName>
    </submittedName>
</protein>
<feature type="compositionally biased region" description="Low complexity" evidence="1">
    <location>
        <begin position="305"/>
        <end position="329"/>
    </location>
</feature>
<evidence type="ECO:0000313" key="2">
    <source>
        <dbReference type="EMBL" id="GME70756.1"/>
    </source>
</evidence>
<feature type="region of interest" description="Disordered" evidence="1">
    <location>
        <begin position="234"/>
        <end position="329"/>
    </location>
</feature>
<accession>A0A9W6WGC0</accession>
<sequence>MTDIVTRDYFFIASEYERAVFIIQLIQHYGQDTKRGKALQIALNEGVVYSTISVSKLQKLKTYLDKTNEPFVSLVLVADSMAQSYNIQSHVLRSCDSDFLNYQPQHTQQQQRLFTFFNNDIDFSFPYPLINHITASGSTQSLNPTDYGTTAIPPLRMSFVFDKFDQLTKGKVLITKSFFYSGSYWRVLLGERTDQTTGENYLMLGLSRDRTKLRSCSSSFVTIDGENKTVAAPFKPCHSHTHSHSHSRSTATPISSTHSRAHSHGRSVSQSISHRTSNSSLAQVFSRNSTSHTHAPMPTSPSPTKPRSSSFSSAKPSLNSTTTTTTKKSSSVDMFKKLGACISEHDEWNAAWTYTDTREQVMRYAVFQSVGGPGRIITKSMPLSSHSDHCYTFMKWDDVAHGKERDLEPLFISLTLGLV</sequence>
<comment type="caution">
    <text evidence="2">The sequence shown here is derived from an EMBL/GenBank/DDBJ whole genome shotgun (WGS) entry which is preliminary data.</text>
</comment>
<gene>
    <name evidence="2" type="ORF">Amon01_000921200</name>
</gene>
<reference evidence="2" key="1">
    <citation type="submission" date="2023-04" db="EMBL/GenBank/DDBJ databases">
        <title>Ambrosiozyma monospora NBRC 1965.</title>
        <authorList>
            <person name="Ichikawa N."/>
            <person name="Sato H."/>
            <person name="Tonouchi N."/>
        </authorList>
    </citation>
    <scope>NUCLEOTIDE SEQUENCE</scope>
    <source>
        <strain evidence="2">NBRC 1965</strain>
    </source>
</reference>
<dbReference type="Proteomes" id="UP001165063">
    <property type="component" value="Unassembled WGS sequence"/>
</dbReference>
<keyword evidence="3" id="KW-1185">Reference proteome</keyword>
<name>A0A9W6WGC0_AMBMO</name>
<evidence type="ECO:0000256" key="1">
    <source>
        <dbReference type="SAM" id="MobiDB-lite"/>
    </source>
</evidence>
<feature type="compositionally biased region" description="Basic residues" evidence="1">
    <location>
        <begin position="237"/>
        <end position="247"/>
    </location>
</feature>
<proteinExistence type="predicted"/>